<dbReference type="GO" id="GO:0016706">
    <property type="term" value="F:2-oxoglutarate-dependent dioxygenase activity"/>
    <property type="evidence" value="ECO:0007669"/>
    <property type="project" value="TreeGrafter"/>
</dbReference>
<keyword evidence="4" id="KW-0560">Oxidoreductase</keyword>
<sequence>MTHPLSRTPRKQASRKDSHNAAHRTDATGPQHAAPEPEIDQPLEILGGLSAKDFMRSYWQKKPLLVRQAFKDIRPPVSSAELKRMARRDDVESRLIWREDDQWQMQTGPFARLPMQRESDWTLLVQSIDLHNDAAARLMHRFNFIPAARLDDLMASIATEGGGVGPHFDSYDVFLIQARGRRRWKFGQQKDLSLVPDLPLKILASFQPREDVVLEPGDMLYLPPHAAHDGISLSNDCMTLSVGFRAPQASTLAQGMLEAAAEQIAARSGAGSGLYADPPLPGPDFTSHYKDPSQSATAHAGEIPVQLIDATLEAIGKVRFDRKLASRYLGCWLTEPHPLAVFEPPADAESVVQTIFERKGRGHWEVDRRTRMLYESSHFYINGELAPLKASPRLKSLADARALTILASDRTRMSEDILELLAQWYEDGWLHYQPLDT</sequence>
<feature type="region of interest" description="Disordered" evidence="6">
    <location>
        <begin position="1"/>
        <end position="39"/>
    </location>
</feature>
<dbReference type="PANTHER" id="PTHR13096:SF8">
    <property type="entry name" value="RIBOSOMAL OXYGENASE 1"/>
    <property type="match status" value="1"/>
</dbReference>
<comment type="cofactor">
    <cofactor evidence="1">
        <name>Fe(2+)</name>
        <dbReference type="ChEBI" id="CHEBI:29033"/>
    </cofactor>
</comment>
<dbReference type="PROSITE" id="PS51184">
    <property type="entry name" value="JMJC"/>
    <property type="match status" value="1"/>
</dbReference>
<dbReference type="KEGG" id="boz:DBV39_07735"/>
<proteinExistence type="predicted"/>
<evidence type="ECO:0000256" key="6">
    <source>
        <dbReference type="SAM" id="MobiDB-lite"/>
    </source>
</evidence>
<dbReference type="Pfam" id="PF08007">
    <property type="entry name" value="JmjC_2"/>
    <property type="match status" value="1"/>
</dbReference>
<dbReference type="OrthoDB" id="9764016at2"/>
<dbReference type="InterPro" id="IPR039994">
    <property type="entry name" value="NO66-like"/>
</dbReference>
<evidence type="ECO:0000313" key="9">
    <source>
        <dbReference type="Proteomes" id="UP000244571"/>
    </source>
</evidence>
<reference evidence="8 9" key="1">
    <citation type="submission" date="2018-04" db="EMBL/GenBank/DDBJ databases">
        <title>Bordetella sp. HZ20 isolated from seawater.</title>
        <authorList>
            <person name="Sun C."/>
        </authorList>
    </citation>
    <scope>NUCLEOTIDE SEQUENCE [LARGE SCALE GENOMIC DNA]</scope>
    <source>
        <strain evidence="8 9">HZ20</strain>
    </source>
</reference>
<feature type="domain" description="JmjC" evidence="7">
    <location>
        <begin position="134"/>
        <end position="261"/>
    </location>
</feature>
<evidence type="ECO:0000256" key="4">
    <source>
        <dbReference type="ARBA" id="ARBA00023002"/>
    </source>
</evidence>
<dbReference type="Gene3D" id="3.40.366.30">
    <property type="entry name" value="50S ribosomal protein L16 arginine hydroxylase, Chain A, Domain 2"/>
    <property type="match status" value="1"/>
</dbReference>
<keyword evidence="5" id="KW-0408">Iron</keyword>
<dbReference type="Gene3D" id="2.60.120.650">
    <property type="entry name" value="Cupin"/>
    <property type="match status" value="1"/>
</dbReference>
<evidence type="ECO:0000256" key="3">
    <source>
        <dbReference type="ARBA" id="ARBA00022964"/>
    </source>
</evidence>
<evidence type="ECO:0000256" key="1">
    <source>
        <dbReference type="ARBA" id="ARBA00001954"/>
    </source>
</evidence>
<keyword evidence="3" id="KW-0223">Dioxygenase</keyword>
<dbReference type="InterPro" id="IPR046799">
    <property type="entry name" value="ROXA-like_wH"/>
</dbReference>
<gene>
    <name evidence="8" type="ORF">DBV39_07735</name>
</gene>
<dbReference type="PANTHER" id="PTHR13096">
    <property type="entry name" value="MINA53 MYC INDUCED NUCLEAR ANTIGEN"/>
    <property type="match status" value="1"/>
</dbReference>
<keyword evidence="2" id="KW-0479">Metal-binding</keyword>
<evidence type="ECO:0000256" key="2">
    <source>
        <dbReference type="ARBA" id="ARBA00022723"/>
    </source>
</evidence>
<evidence type="ECO:0000313" key="8">
    <source>
        <dbReference type="EMBL" id="AWB33617.1"/>
    </source>
</evidence>
<organism evidence="8 9">
    <name type="scientific">Orrella marina</name>
    <dbReference type="NCBI Taxonomy" id="2163011"/>
    <lineage>
        <taxon>Bacteria</taxon>
        <taxon>Pseudomonadati</taxon>
        <taxon>Pseudomonadota</taxon>
        <taxon>Betaproteobacteria</taxon>
        <taxon>Burkholderiales</taxon>
        <taxon>Alcaligenaceae</taxon>
        <taxon>Orrella</taxon>
    </lineage>
</organism>
<dbReference type="AlphaFoldDB" id="A0A2R4XIG8"/>
<dbReference type="Proteomes" id="UP000244571">
    <property type="component" value="Chromosome"/>
</dbReference>
<feature type="compositionally biased region" description="Basic and acidic residues" evidence="6">
    <location>
        <begin position="14"/>
        <end position="26"/>
    </location>
</feature>
<evidence type="ECO:0000259" key="7">
    <source>
        <dbReference type="PROSITE" id="PS51184"/>
    </source>
</evidence>
<dbReference type="SMART" id="SM00558">
    <property type="entry name" value="JmjC"/>
    <property type="match status" value="1"/>
</dbReference>
<name>A0A2R4XIG8_9BURK</name>
<dbReference type="Pfam" id="PF20514">
    <property type="entry name" value="WHD_ROXA"/>
    <property type="match status" value="1"/>
</dbReference>
<dbReference type="EMBL" id="CP028901">
    <property type="protein sequence ID" value="AWB33617.1"/>
    <property type="molecule type" value="Genomic_DNA"/>
</dbReference>
<keyword evidence="9" id="KW-1185">Reference proteome</keyword>
<dbReference type="GO" id="GO:0046872">
    <property type="term" value="F:metal ion binding"/>
    <property type="evidence" value="ECO:0007669"/>
    <property type="project" value="UniProtKB-KW"/>
</dbReference>
<accession>A0A2R4XIG8</accession>
<evidence type="ECO:0000256" key="5">
    <source>
        <dbReference type="ARBA" id="ARBA00023004"/>
    </source>
</evidence>
<dbReference type="InterPro" id="IPR003347">
    <property type="entry name" value="JmjC_dom"/>
</dbReference>
<dbReference type="SUPFAM" id="SSF51197">
    <property type="entry name" value="Clavaminate synthase-like"/>
    <property type="match status" value="1"/>
</dbReference>
<protein>
    <submittedName>
        <fullName evidence="8">Cupin</fullName>
    </submittedName>
</protein>